<proteinExistence type="predicted"/>
<evidence type="ECO:0000256" key="1">
    <source>
        <dbReference type="SAM" id="MobiDB-lite"/>
    </source>
</evidence>
<keyword evidence="6" id="KW-1185">Reference proteome</keyword>
<feature type="region of interest" description="Disordered" evidence="1">
    <location>
        <begin position="466"/>
        <end position="508"/>
    </location>
</feature>
<dbReference type="CDD" id="cd00198">
    <property type="entry name" value="vWFA"/>
    <property type="match status" value="1"/>
</dbReference>
<evidence type="ECO:0000313" key="5">
    <source>
        <dbReference type="EMBL" id="KAH3837605.1"/>
    </source>
</evidence>
<dbReference type="InterPro" id="IPR004170">
    <property type="entry name" value="WWE_dom"/>
</dbReference>
<feature type="domain" description="WWE" evidence="3">
    <location>
        <begin position="968"/>
        <end position="1020"/>
    </location>
</feature>
<dbReference type="SUPFAM" id="SSF53300">
    <property type="entry name" value="vWA-like"/>
    <property type="match status" value="1"/>
</dbReference>
<feature type="compositionally biased region" description="Low complexity" evidence="1">
    <location>
        <begin position="937"/>
        <end position="948"/>
    </location>
</feature>
<organism evidence="5 6">
    <name type="scientific">Dreissena polymorpha</name>
    <name type="common">Zebra mussel</name>
    <name type="synonym">Mytilus polymorpha</name>
    <dbReference type="NCBI Taxonomy" id="45954"/>
    <lineage>
        <taxon>Eukaryota</taxon>
        <taxon>Metazoa</taxon>
        <taxon>Spiralia</taxon>
        <taxon>Lophotrochozoa</taxon>
        <taxon>Mollusca</taxon>
        <taxon>Bivalvia</taxon>
        <taxon>Autobranchia</taxon>
        <taxon>Heteroconchia</taxon>
        <taxon>Euheterodonta</taxon>
        <taxon>Imparidentia</taxon>
        <taxon>Neoheterodontei</taxon>
        <taxon>Myida</taxon>
        <taxon>Dreissenoidea</taxon>
        <taxon>Dreissenidae</taxon>
        <taxon>Dreissena</taxon>
    </lineage>
</organism>
<dbReference type="PROSITE" id="PS50918">
    <property type="entry name" value="WWE"/>
    <property type="match status" value="1"/>
</dbReference>
<evidence type="ECO:0000259" key="4">
    <source>
        <dbReference type="PROSITE" id="PS51416"/>
    </source>
</evidence>
<dbReference type="Pfam" id="PF06701">
    <property type="entry name" value="MIB_HERC2"/>
    <property type="match status" value="1"/>
</dbReference>
<dbReference type="InterPro" id="IPR036465">
    <property type="entry name" value="vWFA_dom_sf"/>
</dbReference>
<dbReference type="InterPro" id="IPR002035">
    <property type="entry name" value="VWF_A"/>
</dbReference>
<dbReference type="Proteomes" id="UP000828390">
    <property type="component" value="Unassembled WGS sequence"/>
</dbReference>
<dbReference type="SMART" id="SM00327">
    <property type="entry name" value="VWA"/>
    <property type="match status" value="1"/>
</dbReference>
<dbReference type="PROSITE" id="PS51416">
    <property type="entry name" value="MIB_HERC2"/>
    <property type="match status" value="1"/>
</dbReference>
<dbReference type="GO" id="GO:0016567">
    <property type="term" value="P:protein ubiquitination"/>
    <property type="evidence" value="ECO:0007669"/>
    <property type="project" value="InterPro"/>
</dbReference>
<feature type="region of interest" description="Disordered" evidence="1">
    <location>
        <begin position="196"/>
        <end position="381"/>
    </location>
</feature>
<feature type="region of interest" description="Disordered" evidence="1">
    <location>
        <begin position="911"/>
        <end position="979"/>
    </location>
</feature>
<feature type="compositionally biased region" description="Polar residues" evidence="1">
    <location>
        <begin position="911"/>
        <end position="936"/>
    </location>
</feature>
<comment type="caution">
    <text evidence="5">The sequence shown here is derived from an EMBL/GenBank/DDBJ whole genome shotgun (WGS) entry which is preliminary data.</text>
</comment>
<evidence type="ECO:0000259" key="3">
    <source>
        <dbReference type="PROSITE" id="PS50918"/>
    </source>
</evidence>
<feature type="compositionally biased region" description="Polar residues" evidence="1">
    <location>
        <begin position="216"/>
        <end position="230"/>
    </location>
</feature>
<dbReference type="InterPro" id="IPR037252">
    <property type="entry name" value="Mib_Herc2_sf"/>
</dbReference>
<reference evidence="5" key="2">
    <citation type="submission" date="2020-11" db="EMBL/GenBank/DDBJ databases">
        <authorList>
            <person name="McCartney M.A."/>
            <person name="Auch B."/>
            <person name="Kono T."/>
            <person name="Mallez S."/>
            <person name="Becker A."/>
            <person name="Gohl D.M."/>
            <person name="Silverstein K.A.T."/>
            <person name="Koren S."/>
            <person name="Bechman K.B."/>
            <person name="Herman A."/>
            <person name="Abrahante J.E."/>
            <person name="Garbe J."/>
        </authorList>
    </citation>
    <scope>NUCLEOTIDE SEQUENCE</scope>
    <source>
        <strain evidence="5">Duluth1</strain>
        <tissue evidence="5">Whole animal</tissue>
    </source>
</reference>
<dbReference type="GO" id="GO:0046872">
    <property type="term" value="F:metal ion binding"/>
    <property type="evidence" value="ECO:0007669"/>
    <property type="project" value="InterPro"/>
</dbReference>
<protein>
    <submittedName>
        <fullName evidence="5">Uncharacterized protein</fullName>
    </submittedName>
</protein>
<dbReference type="Pfam" id="PF00092">
    <property type="entry name" value="VWA"/>
    <property type="match status" value="1"/>
</dbReference>
<dbReference type="SUPFAM" id="SSF159034">
    <property type="entry name" value="Mib/herc2 domain-like"/>
    <property type="match status" value="1"/>
</dbReference>
<name>A0A9D4KD13_DREPO</name>
<dbReference type="AlphaFoldDB" id="A0A9D4KD13"/>
<dbReference type="Gene3D" id="3.40.50.410">
    <property type="entry name" value="von Willebrand factor, type A domain"/>
    <property type="match status" value="1"/>
</dbReference>
<gene>
    <name evidence="5" type="ORF">DPMN_111002</name>
</gene>
<feature type="domain" description="MIB/HERC2" evidence="4">
    <location>
        <begin position="831"/>
        <end position="904"/>
    </location>
</feature>
<reference evidence="5" key="1">
    <citation type="journal article" date="2019" name="bioRxiv">
        <title>The Genome of the Zebra Mussel, Dreissena polymorpha: A Resource for Invasive Species Research.</title>
        <authorList>
            <person name="McCartney M.A."/>
            <person name="Auch B."/>
            <person name="Kono T."/>
            <person name="Mallez S."/>
            <person name="Zhang Y."/>
            <person name="Obille A."/>
            <person name="Becker A."/>
            <person name="Abrahante J.E."/>
            <person name="Garbe J."/>
            <person name="Badalamenti J.P."/>
            <person name="Herman A."/>
            <person name="Mangelson H."/>
            <person name="Liachko I."/>
            <person name="Sullivan S."/>
            <person name="Sone E.D."/>
            <person name="Koren S."/>
            <person name="Silverstein K.A.T."/>
            <person name="Beckman K.B."/>
            <person name="Gohl D.M."/>
        </authorList>
    </citation>
    <scope>NUCLEOTIDE SEQUENCE</scope>
    <source>
        <strain evidence="5">Duluth1</strain>
        <tissue evidence="5">Whole animal</tissue>
    </source>
</reference>
<feature type="domain" description="VWFA" evidence="2">
    <location>
        <begin position="537"/>
        <end position="736"/>
    </location>
</feature>
<dbReference type="Gene3D" id="2.30.30.40">
    <property type="entry name" value="SH3 Domains"/>
    <property type="match status" value="1"/>
</dbReference>
<evidence type="ECO:0000313" key="6">
    <source>
        <dbReference type="Proteomes" id="UP000828390"/>
    </source>
</evidence>
<feature type="compositionally biased region" description="Basic and acidic residues" evidence="1">
    <location>
        <begin position="68"/>
        <end position="81"/>
    </location>
</feature>
<feature type="non-terminal residue" evidence="5">
    <location>
        <position position="1"/>
    </location>
</feature>
<dbReference type="EMBL" id="JAIWYP010000004">
    <property type="protein sequence ID" value="KAH3837605.1"/>
    <property type="molecule type" value="Genomic_DNA"/>
</dbReference>
<evidence type="ECO:0000259" key="2">
    <source>
        <dbReference type="PROSITE" id="PS50234"/>
    </source>
</evidence>
<dbReference type="PROSITE" id="PS50234">
    <property type="entry name" value="VWFA"/>
    <property type="match status" value="1"/>
</dbReference>
<feature type="compositionally biased region" description="Basic residues" evidence="1">
    <location>
        <begin position="487"/>
        <end position="496"/>
    </location>
</feature>
<dbReference type="InterPro" id="IPR010606">
    <property type="entry name" value="Mib_Herc2"/>
</dbReference>
<feature type="region of interest" description="Disordered" evidence="1">
    <location>
        <begin position="64"/>
        <end position="86"/>
    </location>
</feature>
<dbReference type="GO" id="GO:0004842">
    <property type="term" value="F:ubiquitin-protein transferase activity"/>
    <property type="evidence" value="ECO:0007669"/>
    <property type="project" value="InterPro"/>
</dbReference>
<sequence>MTTQHITKTIETLEDIKKMQKEIMSLLDRIEQRTGKKEPVGFSRHVQGHEVVDSNDKMGMSVTESIEDDTRQVKNETDSGARPKMKNKASADFRVVEEDFQLSQEQANYGKSLRRNFVSLHQDNRLSVKFGYSPMEGKVGTIAHQTKESEPEIYVKPSHGLQGDALTYPTIQKVTDCTIHTVANIHAEKIELANDFTNSSPCTNENTESNDPESPPSTQSGDTSHSTELTQSHRKNENAEKGSQITNLPTAEGEELSQSHGKHKNAETGSQISHVPAAEGEELTQSHGKNKNAEKGSHISNTPAAATREAESTLARSLVESKLLENQSEPNGAAAGKSDSKDEGQSTDGDYSEDMGAIAEKSDSEDEGQSKDDDPSENMGKSALGIWSNVIATSLASGELALTPEGISEILKDAVARSGIEDNSLVDQFTTGFVRATFTPEGKMDLRKMEEKFEQTAKGILGFILPGIDSHESEPGTDVSEGDTRAANRRSNRHQTSRPQEDSSPSEGIDINVWLDFAEKAKNEGRRASERRSPGMDTLFLLDVSGSMKGAAWDQATRFVKNFLECLQGSHDQAFEHVALVTFGGDTCVHQHLTCDYVQIGRKLDLLKPSGPSPLLGGVIMLEAAIMGGGQIFECNNYKIPPRVFLITDGKPTLSSFMDGVDSDRSTISPQEREAILNVVLRIHSSKIRFYTVPVGSADKRLLHEIASLTKGSVVSSKDWKIQAAAFKNYQLAATLGVEGLNPLLTGPMSEEDLQQCHDFLRRFKQKREKQEIEGLPPLGSRVELGTSYGRIGTVSKHSGDDNLDVIWDYPDDADTTRSTVSVQLVRQINMPRVLFDELIAPGCRVRRGPDWRYEDQDGGPGNIGSVYGVDISGIVKVRWDNGNLNTYRFGTNGMFDLAIVEGGHVPASGTHSFKTSRMNKNRSVASNNSPAKTQRPSPASKPKSTPAGTPISTTRTSKDRERMANLNRDNQPAPVTVPGQWFWQRGNEWKPFADEGNALIEGKYQLNPNGTVVVDIDNE</sequence>
<accession>A0A9D4KD13</accession>
<feature type="compositionally biased region" description="Polar residues" evidence="1">
    <location>
        <begin position="196"/>
        <end position="209"/>
    </location>
</feature>